<comment type="caution">
    <text evidence="3">The sequence shown here is derived from an EMBL/GenBank/DDBJ whole genome shotgun (WGS) entry which is preliminary data.</text>
</comment>
<keyword evidence="1" id="KW-0812">Transmembrane</keyword>
<keyword evidence="1" id="KW-1133">Transmembrane helix</keyword>
<dbReference type="Proteomes" id="UP000011591">
    <property type="component" value="Unassembled WGS sequence"/>
</dbReference>
<sequence>MLFGSTLLVGVGIAVTQALLPPLVTEYFPDRESFATGLYTVSLTIGAALAGAVTAPIGDLFGSWTVGLAAWAIPAAVTVPI</sequence>
<dbReference type="PATRIC" id="fig|1227491.4.peg.4038"/>
<feature type="transmembrane region" description="Helical" evidence="1">
    <location>
        <begin position="34"/>
        <end position="53"/>
    </location>
</feature>
<evidence type="ECO:0000313" key="4">
    <source>
        <dbReference type="Proteomes" id="UP000011591"/>
    </source>
</evidence>
<dbReference type="InterPro" id="IPR036259">
    <property type="entry name" value="MFS_trans_sf"/>
</dbReference>
<dbReference type="InterPro" id="IPR052524">
    <property type="entry name" value="MFS_Cyanate_Porter"/>
</dbReference>
<dbReference type="AlphaFoldDB" id="M0ALL9"/>
<dbReference type="SUPFAM" id="SSF103473">
    <property type="entry name" value="MFS general substrate transporter"/>
    <property type="match status" value="1"/>
</dbReference>
<organism evidence="3 4">
    <name type="scientific">Natrialba aegyptia DSM 13077</name>
    <dbReference type="NCBI Taxonomy" id="1227491"/>
    <lineage>
        <taxon>Archaea</taxon>
        <taxon>Methanobacteriati</taxon>
        <taxon>Methanobacteriota</taxon>
        <taxon>Stenosarchaea group</taxon>
        <taxon>Halobacteria</taxon>
        <taxon>Halobacteriales</taxon>
        <taxon>Natrialbaceae</taxon>
        <taxon>Natrialba</taxon>
    </lineage>
</organism>
<gene>
    <name evidence="3" type="ORF">C480_20079</name>
</gene>
<evidence type="ECO:0000259" key="2">
    <source>
        <dbReference type="PROSITE" id="PS50850"/>
    </source>
</evidence>
<dbReference type="PANTHER" id="PTHR23523">
    <property type="match status" value="1"/>
</dbReference>
<keyword evidence="4" id="KW-1185">Reference proteome</keyword>
<proteinExistence type="predicted"/>
<reference evidence="3 4" key="1">
    <citation type="journal article" date="2014" name="PLoS Genet.">
        <title>Phylogenetically driven sequencing of extremely halophilic archaea reveals strategies for static and dynamic osmo-response.</title>
        <authorList>
            <person name="Becker E.A."/>
            <person name="Seitzer P.M."/>
            <person name="Tritt A."/>
            <person name="Larsen D."/>
            <person name="Krusor M."/>
            <person name="Yao A.I."/>
            <person name="Wu D."/>
            <person name="Madern D."/>
            <person name="Eisen J.A."/>
            <person name="Darling A.E."/>
            <person name="Facciotti M.T."/>
        </authorList>
    </citation>
    <scope>NUCLEOTIDE SEQUENCE [LARGE SCALE GENOMIC DNA]</scope>
    <source>
        <strain evidence="3 4">DSM 13077</strain>
    </source>
</reference>
<dbReference type="PANTHER" id="PTHR23523:SF1">
    <property type="entry name" value="CYANATE TRANSPORT PROTEIN CYNX"/>
    <property type="match status" value="1"/>
</dbReference>
<dbReference type="EMBL" id="AOIP01000056">
    <property type="protein sequence ID" value="ELY99605.1"/>
    <property type="molecule type" value="Genomic_DNA"/>
</dbReference>
<feature type="domain" description="Major facilitator superfamily (MFS) profile" evidence="2">
    <location>
        <begin position="1"/>
        <end position="81"/>
    </location>
</feature>
<dbReference type="Gene3D" id="1.20.1250.20">
    <property type="entry name" value="MFS general substrate transporter like domains"/>
    <property type="match status" value="1"/>
</dbReference>
<dbReference type="GO" id="GO:0022857">
    <property type="term" value="F:transmembrane transporter activity"/>
    <property type="evidence" value="ECO:0007669"/>
    <property type="project" value="InterPro"/>
</dbReference>
<accession>M0ALL9</accession>
<feature type="transmembrane region" description="Helical" evidence="1">
    <location>
        <begin position="60"/>
        <end position="79"/>
    </location>
</feature>
<dbReference type="PROSITE" id="PS50850">
    <property type="entry name" value="MFS"/>
    <property type="match status" value="1"/>
</dbReference>
<keyword evidence="1" id="KW-0472">Membrane</keyword>
<name>M0ALL9_9EURY</name>
<evidence type="ECO:0000313" key="3">
    <source>
        <dbReference type="EMBL" id="ELY99605.1"/>
    </source>
</evidence>
<dbReference type="InterPro" id="IPR020846">
    <property type="entry name" value="MFS_dom"/>
</dbReference>
<protein>
    <submittedName>
        <fullName evidence="3">Cyanate transport protein cynX</fullName>
    </submittedName>
</protein>
<evidence type="ECO:0000256" key="1">
    <source>
        <dbReference type="SAM" id="Phobius"/>
    </source>
</evidence>